<organism evidence="2 3">
    <name type="scientific">Amblyomma americanum</name>
    <name type="common">Lone star tick</name>
    <dbReference type="NCBI Taxonomy" id="6943"/>
    <lineage>
        <taxon>Eukaryota</taxon>
        <taxon>Metazoa</taxon>
        <taxon>Ecdysozoa</taxon>
        <taxon>Arthropoda</taxon>
        <taxon>Chelicerata</taxon>
        <taxon>Arachnida</taxon>
        <taxon>Acari</taxon>
        <taxon>Parasitiformes</taxon>
        <taxon>Ixodida</taxon>
        <taxon>Ixodoidea</taxon>
        <taxon>Ixodidae</taxon>
        <taxon>Amblyomminae</taxon>
        <taxon>Amblyomma</taxon>
    </lineage>
</organism>
<evidence type="ECO:0000313" key="2">
    <source>
        <dbReference type="EMBL" id="KAK8777267.1"/>
    </source>
</evidence>
<reference evidence="2 3" key="1">
    <citation type="journal article" date="2023" name="Arcadia Sci">
        <title>De novo assembly of a long-read Amblyomma americanum tick genome.</title>
        <authorList>
            <person name="Chou S."/>
            <person name="Poskanzer K.E."/>
            <person name="Rollins M."/>
            <person name="Thuy-Boun P.S."/>
        </authorList>
    </citation>
    <scope>NUCLEOTIDE SEQUENCE [LARGE SCALE GENOMIC DNA]</scope>
    <source>
        <strain evidence="2">F_SG_1</strain>
        <tissue evidence="2">Salivary glands</tissue>
    </source>
</reference>
<dbReference type="AlphaFoldDB" id="A0AAQ4ERC3"/>
<evidence type="ECO:0000313" key="3">
    <source>
        <dbReference type="Proteomes" id="UP001321473"/>
    </source>
</evidence>
<dbReference type="EMBL" id="JARKHS020012042">
    <property type="protein sequence ID" value="KAK8777267.1"/>
    <property type="molecule type" value="Genomic_DNA"/>
</dbReference>
<name>A0AAQ4ERC3_AMBAM</name>
<protein>
    <submittedName>
        <fullName evidence="2">Uncharacterized protein</fullName>
    </submittedName>
</protein>
<keyword evidence="3" id="KW-1185">Reference proteome</keyword>
<sequence length="611" mass="67095">MGVLAYKLRDNHSTAMDALYKECTAMFVSDYSQACQVTTTDLLNEKTVIGLSRQPEIQALGIKYLQSHDTLDFMKEKNAQQVTIPPTVVITTTEKRTTTESTTTTTTPPPPLLCSVDFNAALNASFPPDKTCDILIYTHVIIEQRKIVAMDNEFSYGAFKNACKLYTDTTCGISFDVRYVSQDMFGNTDVRDQLATAKTTSRINHYAIMNIYETKELVAEYTVQATLVFKKTMGCRRRIEASGKCFSAGDAKRRRTGSKTPQKFYRVSPDVTSWIRGESVGETEFAEGPGGRNRGGDVPKNVGENDDENGARKRRDNGDGQPMVVPEKTTGVSGGSVGPGPVIPTLPSSPPPVVTPGTTAPPPHTDNFTSPTHVITTTGETGGGTFPTTEVIATTTQTTTTTTRPPPLLCSVTFIAALNISFPPDKACDILIYTHVLVEDRKIVGLEGEFSYGIFKDSCKLYTDTTCGLSFDIRNDVDIVVIITSILTIPSRSQCTTLPANAMRSLNPMTPTMACQVGTAELYSEKTVIGLNSQESVQSLGGQYLQSHDTLSFMKEKATIVMKTPARGPLFTWFLFSVHLTDVTGRCLRRGPFKRLKGFREFYYEEAKWGY</sequence>
<dbReference type="Proteomes" id="UP001321473">
    <property type="component" value="Unassembled WGS sequence"/>
</dbReference>
<proteinExistence type="predicted"/>
<evidence type="ECO:0000256" key="1">
    <source>
        <dbReference type="SAM" id="MobiDB-lite"/>
    </source>
</evidence>
<comment type="caution">
    <text evidence="2">The sequence shown here is derived from an EMBL/GenBank/DDBJ whole genome shotgun (WGS) entry which is preliminary data.</text>
</comment>
<gene>
    <name evidence="2" type="ORF">V5799_029388</name>
</gene>
<feature type="region of interest" description="Disordered" evidence="1">
    <location>
        <begin position="281"/>
        <end position="338"/>
    </location>
</feature>
<accession>A0AAQ4ERC3</accession>